<evidence type="ECO:0000313" key="3">
    <source>
        <dbReference type="Proteomes" id="UP000241247"/>
    </source>
</evidence>
<dbReference type="EMBL" id="PZZZ01000001">
    <property type="protein sequence ID" value="PTM98431.1"/>
    <property type="molecule type" value="Genomic_DNA"/>
</dbReference>
<accession>A0A2T5BHE9</accession>
<protein>
    <submittedName>
        <fullName evidence="2">Uncharacterized protein</fullName>
    </submittedName>
</protein>
<evidence type="ECO:0000313" key="2">
    <source>
        <dbReference type="EMBL" id="PTM98431.1"/>
    </source>
</evidence>
<feature type="region of interest" description="Disordered" evidence="1">
    <location>
        <begin position="33"/>
        <end position="63"/>
    </location>
</feature>
<organism evidence="2 3">
    <name type="scientific">Mycoplana dimorpha</name>
    <dbReference type="NCBI Taxonomy" id="28320"/>
    <lineage>
        <taxon>Bacteria</taxon>
        <taxon>Pseudomonadati</taxon>
        <taxon>Pseudomonadota</taxon>
        <taxon>Alphaproteobacteria</taxon>
        <taxon>Hyphomicrobiales</taxon>
        <taxon>Rhizobiaceae</taxon>
        <taxon>Mycoplana</taxon>
    </lineage>
</organism>
<dbReference type="Proteomes" id="UP000241247">
    <property type="component" value="Unassembled WGS sequence"/>
</dbReference>
<evidence type="ECO:0000256" key="1">
    <source>
        <dbReference type="SAM" id="MobiDB-lite"/>
    </source>
</evidence>
<sequence length="63" mass="7342">MAQMIFLLIVAAIVWLGYRKFVADAQRLARKRREAEMERQTGATGTLVKDPETGEYRLRRDDE</sequence>
<dbReference type="AlphaFoldDB" id="A0A2T5BHE9"/>
<feature type="compositionally biased region" description="Basic and acidic residues" evidence="1">
    <location>
        <begin position="49"/>
        <end position="63"/>
    </location>
</feature>
<proteinExistence type="predicted"/>
<keyword evidence="3" id="KW-1185">Reference proteome</keyword>
<dbReference type="OrthoDB" id="9804139at2"/>
<dbReference type="RefSeq" id="WP_108000824.1">
    <property type="nucleotide sequence ID" value="NZ_JBHEEX010000008.1"/>
</dbReference>
<comment type="caution">
    <text evidence="2">The sequence shown here is derived from an EMBL/GenBank/DDBJ whole genome shotgun (WGS) entry which is preliminary data.</text>
</comment>
<gene>
    <name evidence="2" type="ORF">C7449_10194</name>
</gene>
<name>A0A2T5BHE9_MYCDI</name>
<reference evidence="2 3" key="1">
    <citation type="submission" date="2018-04" db="EMBL/GenBank/DDBJ databases">
        <title>Genomic Encyclopedia of Type Strains, Phase IV (KMG-IV): sequencing the most valuable type-strain genomes for metagenomic binning, comparative biology and taxonomic classification.</title>
        <authorList>
            <person name="Goeker M."/>
        </authorList>
    </citation>
    <scope>NUCLEOTIDE SEQUENCE [LARGE SCALE GENOMIC DNA]</scope>
    <source>
        <strain evidence="2 3">DSM 7138</strain>
    </source>
</reference>